<accession>A0A841GAG0</accession>
<dbReference type="GO" id="GO:0043565">
    <property type="term" value="F:sequence-specific DNA binding"/>
    <property type="evidence" value="ECO:0007669"/>
    <property type="project" value="TreeGrafter"/>
</dbReference>
<keyword evidence="4" id="KW-0804">Transcription</keyword>
<protein>
    <submittedName>
        <fullName evidence="6">DNA-binding transcriptional LysR family regulator</fullName>
    </submittedName>
</protein>
<dbReference type="FunFam" id="1.10.10.10:FF:000001">
    <property type="entry name" value="LysR family transcriptional regulator"/>
    <property type="match status" value="1"/>
</dbReference>
<dbReference type="InterPro" id="IPR000847">
    <property type="entry name" value="LysR_HTH_N"/>
</dbReference>
<keyword evidence="3 6" id="KW-0238">DNA-binding</keyword>
<dbReference type="Pfam" id="PF00126">
    <property type="entry name" value="HTH_1"/>
    <property type="match status" value="1"/>
</dbReference>
<dbReference type="Proteomes" id="UP000585721">
    <property type="component" value="Unassembled WGS sequence"/>
</dbReference>
<dbReference type="Pfam" id="PF03466">
    <property type="entry name" value="LysR_substrate"/>
    <property type="match status" value="1"/>
</dbReference>
<dbReference type="InterPro" id="IPR005119">
    <property type="entry name" value="LysR_subst-bd"/>
</dbReference>
<dbReference type="Gene3D" id="1.10.10.10">
    <property type="entry name" value="Winged helix-like DNA-binding domain superfamily/Winged helix DNA-binding domain"/>
    <property type="match status" value="1"/>
</dbReference>
<reference evidence="6 7" key="1">
    <citation type="submission" date="2020-08" db="EMBL/GenBank/DDBJ databases">
        <title>Genomic Encyclopedia of Type Strains, Phase IV (KMG-IV): sequencing the most valuable type-strain genomes for metagenomic binning, comparative biology and taxonomic classification.</title>
        <authorList>
            <person name="Goeker M."/>
        </authorList>
    </citation>
    <scope>NUCLEOTIDE SEQUENCE [LARGE SCALE GENOMIC DNA]</scope>
    <source>
        <strain evidence="6 7">DSM 22975</strain>
    </source>
</reference>
<dbReference type="GO" id="GO:0006351">
    <property type="term" value="P:DNA-templated transcription"/>
    <property type="evidence" value="ECO:0007669"/>
    <property type="project" value="TreeGrafter"/>
</dbReference>
<evidence type="ECO:0000256" key="1">
    <source>
        <dbReference type="ARBA" id="ARBA00009437"/>
    </source>
</evidence>
<dbReference type="CDD" id="cd08422">
    <property type="entry name" value="PBP2_CrgA_like"/>
    <property type="match status" value="1"/>
</dbReference>
<dbReference type="PANTHER" id="PTHR30537:SF35">
    <property type="entry name" value="TRANSCRIPTIONAL REGULATORY PROTEIN"/>
    <property type="match status" value="1"/>
</dbReference>
<dbReference type="FunFam" id="3.40.190.290:FF:000001">
    <property type="entry name" value="Transcriptional regulator, LysR family"/>
    <property type="match status" value="1"/>
</dbReference>
<dbReference type="GO" id="GO:0003700">
    <property type="term" value="F:DNA-binding transcription factor activity"/>
    <property type="evidence" value="ECO:0007669"/>
    <property type="project" value="InterPro"/>
</dbReference>
<name>A0A841GAG0_9GAMM</name>
<dbReference type="PROSITE" id="PS50931">
    <property type="entry name" value="HTH_LYSR"/>
    <property type="match status" value="1"/>
</dbReference>
<dbReference type="InterPro" id="IPR036390">
    <property type="entry name" value="WH_DNA-bd_sf"/>
</dbReference>
<evidence type="ECO:0000256" key="2">
    <source>
        <dbReference type="ARBA" id="ARBA00023015"/>
    </source>
</evidence>
<evidence type="ECO:0000313" key="7">
    <source>
        <dbReference type="Proteomes" id="UP000585721"/>
    </source>
</evidence>
<evidence type="ECO:0000259" key="5">
    <source>
        <dbReference type="PROSITE" id="PS50931"/>
    </source>
</evidence>
<dbReference type="InterPro" id="IPR036388">
    <property type="entry name" value="WH-like_DNA-bd_sf"/>
</dbReference>
<dbReference type="Gene3D" id="3.40.190.290">
    <property type="match status" value="1"/>
</dbReference>
<proteinExistence type="inferred from homology"/>
<evidence type="ECO:0000256" key="4">
    <source>
        <dbReference type="ARBA" id="ARBA00023163"/>
    </source>
</evidence>
<keyword evidence="7" id="KW-1185">Reference proteome</keyword>
<dbReference type="RefSeq" id="WP_188026845.1">
    <property type="nucleotide sequence ID" value="NZ_JACHGR010000006.1"/>
</dbReference>
<dbReference type="EMBL" id="JACHGR010000006">
    <property type="protein sequence ID" value="MBB6056114.1"/>
    <property type="molecule type" value="Genomic_DNA"/>
</dbReference>
<dbReference type="PANTHER" id="PTHR30537">
    <property type="entry name" value="HTH-TYPE TRANSCRIPTIONAL REGULATOR"/>
    <property type="match status" value="1"/>
</dbReference>
<dbReference type="InterPro" id="IPR058163">
    <property type="entry name" value="LysR-type_TF_proteobact-type"/>
</dbReference>
<gene>
    <name evidence="6" type="ORF">HNR75_002044</name>
</gene>
<comment type="similarity">
    <text evidence="1">Belongs to the LysR transcriptional regulatory family.</text>
</comment>
<comment type="caution">
    <text evidence="6">The sequence shown here is derived from an EMBL/GenBank/DDBJ whole genome shotgun (WGS) entry which is preliminary data.</text>
</comment>
<dbReference type="SUPFAM" id="SSF53850">
    <property type="entry name" value="Periplasmic binding protein-like II"/>
    <property type="match status" value="1"/>
</dbReference>
<keyword evidence="2" id="KW-0805">Transcription regulation</keyword>
<dbReference type="SUPFAM" id="SSF46785">
    <property type="entry name" value="Winged helix' DNA-binding domain"/>
    <property type="match status" value="1"/>
</dbReference>
<organism evidence="6 7">
    <name type="scientific">Tolumonas osonensis</name>
    <dbReference type="NCBI Taxonomy" id="675874"/>
    <lineage>
        <taxon>Bacteria</taxon>
        <taxon>Pseudomonadati</taxon>
        <taxon>Pseudomonadota</taxon>
        <taxon>Gammaproteobacteria</taxon>
        <taxon>Aeromonadales</taxon>
        <taxon>Aeromonadaceae</taxon>
        <taxon>Tolumonas</taxon>
    </lineage>
</organism>
<dbReference type="AlphaFoldDB" id="A0A841GAG0"/>
<feature type="domain" description="HTH lysR-type" evidence="5">
    <location>
        <begin position="1"/>
        <end position="59"/>
    </location>
</feature>
<evidence type="ECO:0000313" key="6">
    <source>
        <dbReference type="EMBL" id="MBB6056114.1"/>
    </source>
</evidence>
<sequence>MDKFTAIKVFLETVERGSVSAAAEHLDMSRAMASRYVAYMEEWAGARLLHRTTRKLTLTTAGTQMLPLCREMLKLAENMEATVAEREGEPRGQLRITTSAVFAHPHMTDAVVAYLAQYPATSIDLQVVDRTVNLIEERIDLAIRITNNLDPNLIARKIGMCRSVLCASPDYLHKRGTPASAQDLTQHNCLTYAYFGQSLWQFEHDGLPVSVPVQGNFSANEALVLQQAAVTGCGITMLPTFAASSLIKQGKLVPVLPEYKMADMGIYAVYASRKQMSQAVRTMIDFLVARFGENSHWDRDSFLC</sequence>
<evidence type="ECO:0000256" key="3">
    <source>
        <dbReference type="ARBA" id="ARBA00023125"/>
    </source>
</evidence>